<organism evidence="2 3">
    <name type="scientific">Bifidobacterium parmae</name>
    <dbReference type="NCBI Taxonomy" id="361854"/>
    <lineage>
        <taxon>Bacteria</taxon>
        <taxon>Bacillati</taxon>
        <taxon>Actinomycetota</taxon>
        <taxon>Actinomycetes</taxon>
        <taxon>Bifidobacteriales</taxon>
        <taxon>Bifidobacteriaceae</taxon>
        <taxon>Bifidobacterium</taxon>
    </lineage>
</organism>
<feature type="transmembrane region" description="Helical" evidence="1">
    <location>
        <begin position="33"/>
        <end position="57"/>
    </location>
</feature>
<sequence length="99" mass="10372">MEDLFIVLAVIVLVLVVIYYLVVFLIKILPMALTVIGVLTAVALGTMLVIGLVKGAYGGIVGYYETLRDVYGKGKGLAIGLAVTAFWIALGALAVALAM</sequence>
<reference evidence="2 3" key="1">
    <citation type="submission" date="2017-07" db="EMBL/GenBank/DDBJ databases">
        <title>Bifidobacterium novel species.</title>
        <authorList>
            <person name="Lugli G.A."/>
            <person name="Milani C."/>
            <person name="Duranti S."/>
            <person name="Mangifesta M."/>
        </authorList>
    </citation>
    <scope>NUCLEOTIDE SEQUENCE [LARGE SCALE GENOMIC DNA]</scope>
    <source>
        <strain evidence="2 3">77</strain>
    </source>
</reference>
<feature type="transmembrane region" description="Helical" evidence="1">
    <location>
        <begin position="77"/>
        <end position="98"/>
    </location>
</feature>
<evidence type="ECO:0000256" key="1">
    <source>
        <dbReference type="SAM" id="Phobius"/>
    </source>
</evidence>
<comment type="caution">
    <text evidence="2">The sequence shown here is derived from an EMBL/GenBank/DDBJ whole genome shotgun (WGS) entry which is preliminary data.</text>
</comment>
<keyword evidence="1" id="KW-1133">Transmembrane helix</keyword>
<protein>
    <submittedName>
        <fullName evidence="2">Uncharacterized protein</fullName>
    </submittedName>
</protein>
<name>A0A2N5IVT3_9BIFI</name>
<gene>
    <name evidence="2" type="ORF">Uis4E_2120</name>
</gene>
<dbReference type="EMBL" id="NMWT01000032">
    <property type="protein sequence ID" value="PLS26063.1"/>
    <property type="molecule type" value="Genomic_DNA"/>
</dbReference>
<keyword evidence="1" id="KW-0812">Transmembrane</keyword>
<evidence type="ECO:0000313" key="2">
    <source>
        <dbReference type="EMBL" id="PLS26063.1"/>
    </source>
</evidence>
<dbReference type="AlphaFoldDB" id="A0A2N5IVT3"/>
<evidence type="ECO:0000313" key="3">
    <source>
        <dbReference type="Proteomes" id="UP000235034"/>
    </source>
</evidence>
<keyword evidence="3" id="KW-1185">Reference proteome</keyword>
<proteinExistence type="predicted"/>
<feature type="transmembrane region" description="Helical" evidence="1">
    <location>
        <begin position="6"/>
        <end position="26"/>
    </location>
</feature>
<dbReference type="OrthoDB" id="9917524at2"/>
<keyword evidence="1" id="KW-0472">Membrane</keyword>
<accession>A0A2N5IVT3</accession>
<dbReference type="Proteomes" id="UP000235034">
    <property type="component" value="Unassembled WGS sequence"/>
</dbReference>